<dbReference type="RefSeq" id="WP_073147708.1">
    <property type="nucleotide sequence ID" value="NZ_FRAG01000009.1"/>
</dbReference>
<protein>
    <submittedName>
        <fullName evidence="1">Uncharacterized protein</fullName>
    </submittedName>
</protein>
<dbReference type="OrthoDB" id="1950369at2"/>
<keyword evidence="2" id="KW-1185">Reference proteome</keyword>
<proteinExistence type="predicted"/>
<accession>A0A1M6M5R6</accession>
<gene>
    <name evidence="1" type="ORF">SAMN02745912_01070</name>
</gene>
<organism evidence="1 2">
    <name type="scientific">Paramaledivibacter caminithermalis (strain DSM 15212 / CIP 107654 / DViRD3)</name>
    <name type="common">Clostridium caminithermale</name>
    <dbReference type="NCBI Taxonomy" id="1121301"/>
    <lineage>
        <taxon>Bacteria</taxon>
        <taxon>Bacillati</taxon>
        <taxon>Bacillota</taxon>
        <taxon>Clostridia</taxon>
        <taxon>Peptostreptococcales</taxon>
        <taxon>Caminicellaceae</taxon>
        <taxon>Paramaledivibacter</taxon>
    </lineage>
</organism>
<evidence type="ECO:0000313" key="2">
    <source>
        <dbReference type="Proteomes" id="UP000184465"/>
    </source>
</evidence>
<reference evidence="2" key="1">
    <citation type="submission" date="2016-11" db="EMBL/GenBank/DDBJ databases">
        <authorList>
            <person name="Varghese N."/>
            <person name="Submissions S."/>
        </authorList>
    </citation>
    <scope>NUCLEOTIDE SEQUENCE [LARGE SCALE GENOMIC DNA]</scope>
    <source>
        <strain evidence="2">DSM 15212 / CIP 107654 / DViRD3</strain>
    </source>
</reference>
<sequence length="332" mass="39502">MKKIIMTMSIIFFITSFICFTYENFSIIFTSAIDTITIYNTFIPYNLIKQYNSDNPVKKREAESEIKKICLDAIEYLNWQDYLDYIDLKIYKGNVIPNKREELIIGLNLSKDLSVVCIFIDNDQNYSFFGKIENLLPIEKIKFIEIPDKEYDFLVVYQMADERLGGFYYEKFLEIFFYNSGVFEKKLKEIVFFEEIFKDIWIDETAPENQWSKNMIKNNILFIENHTLYIAVSGIKNKYTTSNSITIPKSSDFKLIYSNSYKYKYYWNKDLLEFNRKENIVTFKNIPVFIIGDSETDYKNLCNFSKNKYKLLTTSGKIIYIDKELIDSNNNN</sequence>
<dbReference type="STRING" id="1121301.SAMN02745912_01070"/>
<dbReference type="EMBL" id="FRAG01000009">
    <property type="protein sequence ID" value="SHJ78831.1"/>
    <property type="molecule type" value="Genomic_DNA"/>
</dbReference>
<evidence type="ECO:0000313" key="1">
    <source>
        <dbReference type="EMBL" id="SHJ78831.1"/>
    </source>
</evidence>
<dbReference type="AlphaFoldDB" id="A0A1M6M5R6"/>
<name>A0A1M6M5R6_PARC5</name>
<dbReference type="Proteomes" id="UP000184465">
    <property type="component" value="Unassembled WGS sequence"/>
</dbReference>